<feature type="coiled-coil region" evidence="1">
    <location>
        <begin position="324"/>
        <end position="358"/>
    </location>
</feature>
<dbReference type="Gene3D" id="3.50.50.60">
    <property type="entry name" value="FAD/NAD(P)-binding domain"/>
    <property type="match status" value="2"/>
</dbReference>
<protein>
    <recommendedName>
        <fullName evidence="3">[F-actin]-monooxygenase MICAL1-3-like Rossman domain-containing protein</fullName>
    </recommendedName>
</protein>
<evidence type="ECO:0000313" key="4">
    <source>
        <dbReference type="EMBL" id="CAD9530000.1"/>
    </source>
</evidence>
<organism evidence="4">
    <name type="scientific">Haptolina brevifila</name>
    <dbReference type="NCBI Taxonomy" id="156173"/>
    <lineage>
        <taxon>Eukaryota</taxon>
        <taxon>Haptista</taxon>
        <taxon>Haptophyta</taxon>
        <taxon>Prymnesiophyceae</taxon>
        <taxon>Prymnesiales</taxon>
        <taxon>Prymnesiaceae</taxon>
        <taxon>Haptolina</taxon>
    </lineage>
</organism>
<proteinExistence type="predicted"/>
<name>A0A7S2NAN0_9EUKA</name>
<sequence>MSAFSGGGAGEVPLLDGAPQRASGTRNAAFSRAAALFGGGGEAGRAEDDEPIAADLEIGSLDFKPDKSADYQKGAGQGRLNYMQTPSLDSSFVLTDGSDPPEGATSMLPFSCLFIAEGEWSGSSTKLGVWKAIDRFSLAIGLVINMIIDPTDEASKKKESFHESSLGPVVSSLAAESIQVENVEYLRGETHYIAVTVKKISLLQRGVLLQDRSALNGAPLLGRANVDDQALLSLARVVATHVGLPETTQFAQPHPAKLFDFSTRARCLVPFKVLGVARGGSSNGDDGGSGGGGGGGGDERVVDFELAAQPFLASAESVQLSRSSEEANREVQVLVEELSKLDAEIEQATAKAQQAAIELGSAAGKEVDSEAAVAAATSVGKQRRAEVQKKLVEKEKVAAIAQQADRRWKESQAAAMDANRRVAVFPIGDSLLEPFWPQGLGSNRGFHSALDACFAVRVMKNEGLAASLLDRAFSYDVMINQPFAPGTIEPGSGWRSDYLSRYAPSVLSSMVLMYDNPNARRLYKGRGAVPPRISKMKEAGTLAGRKR</sequence>
<feature type="compositionally biased region" description="Gly residues" evidence="2">
    <location>
        <begin position="1"/>
        <end position="10"/>
    </location>
</feature>
<evidence type="ECO:0000259" key="3">
    <source>
        <dbReference type="Pfam" id="PF25413"/>
    </source>
</evidence>
<feature type="region of interest" description="Disordered" evidence="2">
    <location>
        <begin position="1"/>
        <end position="23"/>
    </location>
</feature>
<dbReference type="EMBL" id="HBGU01069097">
    <property type="protein sequence ID" value="CAD9530000.1"/>
    <property type="molecule type" value="Transcribed_RNA"/>
</dbReference>
<dbReference type="InterPro" id="IPR036188">
    <property type="entry name" value="FAD/NAD-bd_sf"/>
</dbReference>
<accession>A0A7S2NAN0</accession>
<evidence type="ECO:0000256" key="2">
    <source>
        <dbReference type="SAM" id="MobiDB-lite"/>
    </source>
</evidence>
<dbReference type="InterPro" id="IPR057494">
    <property type="entry name" value="Rossman_Mical"/>
</dbReference>
<feature type="compositionally biased region" description="Gly residues" evidence="2">
    <location>
        <begin position="280"/>
        <end position="296"/>
    </location>
</feature>
<dbReference type="Pfam" id="PF25413">
    <property type="entry name" value="Rossman_Mical"/>
    <property type="match status" value="1"/>
</dbReference>
<feature type="domain" description="[F-actin]-monooxygenase MICAL1-3-like Rossman" evidence="3">
    <location>
        <begin position="175"/>
        <end position="243"/>
    </location>
</feature>
<evidence type="ECO:0000256" key="1">
    <source>
        <dbReference type="SAM" id="Coils"/>
    </source>
</evidence>
<dbReference type="AlphaFoldDB" id="A0A7S2NAN0"/>
<feature type="region of interest" description="Disordered" evidence="2">
    <location>
        <begin position="280"/>
        <end position="299"/>
    </location>
</feature>
<gene>
    <name evidence="4" type="ORF">CBRE1094_LOCUS37691</name>
</gene>
<reference evidence="4" key="1">
    <citation type="submission" date="2021-01" db="EMBL/GenBank/DDBJ databases">
        <authorList>
            <person name="Corre E."/>
            <person name="Pelletier E."/>
            <person name="Niang G."/>
            <person name="Scheremetjew M."/>
            <person name="Finn R."/>
            <person name="Kale V."/>
            <person name="Holt S."/>
            <person name="Cochrane G."/>
            <person name="Meng A."/>
            <person name="Brown T."/>
            <person name="Cohen L."/>
        </authorList>
    </citation>
    <scope>NUCLEOTIDE SEQUENCE</scope>
    <source>
        <strain evidence="4">UTEX LB 985</strain>
    </source>
</reference>
<keyword evidence="1" id="KW-0175">Coiled coil</keyword>